<organism evidence="9 10">
    <name type="scientific">Luteolibacter algae</name>
    <dbReference type="NCBI Taxonomy" id="454151"/>
    <lineage>
        <taxon>Bacteria</taxon>
        <taxon>Pseudomonadati</taxon>
        <taxon>Verrucomicrobiota</taxon>
        <taxon>Verrucomicrobiia</taxon>
        <taxon>Verrucomicrobiales</taxon>
        <taxon>Verrucomicrobiaceae</taxon>
        <taxon>Luteolibacter</taxon>
    </lineage>
</organism>
<comment type="similarity">
    <text evidence="6">Belongs to the methyltransferase superfamily. RlmI family.</text>
</comment>
<gene>
    <name evidence="9" type="ORF">ACFSSA_04315</name>
</gene>
<dbReference type="InterPro" id="IPR041532">
    <property type="entry name" value="RlmI-like_PUA"/>
</dbReference>
<dbReference type="Pfam" id="PF17785">
    <property type="entry name" value="PUA_3"/>
    <property type="match status" value="1"/>
</dbReference>
<dbReference type="PROSITE" id="PS50890">
    <property type="entry name" value="PUA"/>
    <property type="match status" value="1"/>
</dbReference>
<dbReference type="GO" id="GO:0008168">
    <property type="term" value="F:methyltransferase activity"/>
    <property type="evidence" value="ECO:0007669"/>
    <property type="project" value="UniProtKB-KW"/>
</dbReference>
<dbReference type="Proteomes" id="UP001597375">
    <property type="component" value="Unassembled WGS sequence"/>
</dbReference>
<dbReference type="EMBL" id="JBHUIT010000002">
    <property type="protein sequence ID" value="MFD2255893.1"/>
    <property type="molecule type" value="Genomic_DNA"/>
</dbReference>
<keyword evidence="5" id="KW-0949">S-adenosyl-L-methionine</keyword>
<dbReference type="PANTHER" id="PTHR42873:SF1">
    <property type="entry name" value="S-ADENOSYLMETHIONINE-DEPENDENT METHYLTRANSFERASE DOMAIN-CONTAINING PROTEIN"/>
    <property type="match status" value="1"/>
</dbReference>
<evidence type="ECO:0000313" key="10">
    <source>
        <dbReference type="Proteomes" id="UP001597375"/>
    </source>
</evidence>
<dbReference type="CDD" id="cd21153">
    <property type="entry name" value="PUA_RlmI"/>
    <property type="match status" value="1"/>
</dbReference>
<feature type="domain" description="S-adenosylmethionine-dependent methyltransferase" evidence="7">
    <location>
        <begin position="165"/>
        <end position="334"/>
    </location>
</feature>
<evidence type="ECO:0000256" key="2">
    <source>
        <dbReference type="ARBA" id="ARBA00022490"/>
    </source>
</evidence>
<dbReference type="RefSeq" id="WP_386818644.1">
    <property type="nucleotide sequence ID" value="NZ_JBHUIT010000002.1"/>
</dbReference>
<dbReference type="SUPFAM" id="SSF88697">
    <property type="entry name" value="PUA domain-like"/>
    <property type="match status" value="1"/>
</dbReference>
<keyword evidence="2" id="KW-0963">Cytoplasm</keyword>
<dbReference type="InterPro" id="IPR029063">
    <property type="entry name" value="SAM-dependent_MTases_sf"/>
</dbReference>
<comment type="caution">
    <text evidence="9">The sequence shown here is derived from an EMBL/GenBank/DDBJ whole genome shotgun (WGS) entry which is preliminary data.</text>
</comment>
<dbReference type="Gene3D" id="3.40.50.150">
    <property type="entry name" value="Vaccinia Virus protein VP39"/>
    <property type="match status" value="1"/>
</dbReference>
<dbReference type="PANTHER" id="PTHR42873">
    <property type="entry name" value="RIBOSOMAL RNA LARGE SUBUNIT METHYLTRANSFERASE"/>
    <property type="match status" value="1"/>
</dbReference>
<dbReference type="CDD" id="cd02440">
    <property type="entry name" value="AdoMet_MTases"/>
    <property type="match status" value="1"/>
</dbReference>
<evidence type="ECO:0000313" key="9">
    <source>
        <dbReference type="EMBL" id="MFD2255893.1"/>
    </source>
</evidence>
<evidence type="ECO:0000256" key="1">
    <source>
        <dbReference type="ARBA" id="ARBA00004496"/>
    </source>
</evidence>
<evidence type="ECO:0000256" key="4">
    <source>
        <dbReference type="ARBA" id="ARBA00022679"/>
    </source>
</evidence>
<proteinExistence type="inferred from homology"/>
<evidence type="ECO:0000259" key="8">
    <source>
        <dbReference type="Pfam" id="PF17785"/>
    </source>
</evidence>
<keyword evidence="4 9" id="KW-0808">Transferase</keyword>
<sequence length="387" mass="42930">MPGLIIAPRARIFHGHEWVYASEIKKSFGNPEPGDVITLKDFRDRPLGTAIYNPQSQIVARRFSRRRQDLNLDFFIRRIGQAIELRKSFEGLDINLCRIVWSESDGIPGLIVDRYGDHLAVQTLTLAMDLRKDLICQALIELLAPESITLRNDSPSRKAEGMEQTIELLHGSNPGAFTVEANGLSYEIDLIDGQKTGLYLDQLQAHTEVAKMSKGLRVLDCFTNQGGFALACAKAGAAKVTAVDISASACTSARRNAELNGLEVEVIEANVFDFLKTAKAEYDLIILDPPSFTKNKKTLMDAMRGYKEIHLRALKLLEKGGLLSTFCCSHHASRELFLSNIADASVDAKKSLRLVAEHHQRADHPVLITIPETSYLKGFTSQLIATR</sequence>
<comment type="subcellular location">
    <subcellularLocation>
        <location evidence="1">Cytoplasm</location>
    </subcellularLocation>
</comment>
<dbReference type="InterPro" id="IPR015947">
    <property type="entry name" value="PUA-like_sf"/>
</dbReference>
<reference evidence="10" key="1">
    <citation type="journal article" date="2019" name="Int. J. Syst. Evol. Microbiol.">
        <title>The Global Catalogue of Microorganisms (GCM) 10K type strain sequencing project: providing services to taxonomists for standard genome sequencing and annotation.</title>
        <authorList>
            <consortium name="The Broad Institute Genomics Platform"/>
            <consortium name="The Broad Institute Genome Sequencing Center for Infectious Disease"/>
            <person name="Wu L."/>
            <person name="Ma J."/>
        </authorList>
    </citation>
    <scope>NUCLEOTIDE SEQUENCE [LARGE SCALE GENOMIC DNA]</scope>
    <source>
        <strain evidence="10">CGMCC 4.7106</strain>
    </source>
</reference>
<accession>A0ABW5D4A3</accession>
<evidence type="ECO:0000259" key="7">
    <source>
        <dbReference type="Pfam" id="PF10672"/>
    </source>
</evidence>
<dbReference type="Gene3D" id="2.30.130.10">
    <property type="entry name" value="PUA domain"/>
    <property type="match status" value="1"/>
</dbReference>
<keyword evidence="3 9" id="KW-0489">Methyltransferase</keyword>
<feature type="domain" description="RlmI-like PUA" evidence="8">
    <location>
        <begin position="11"/>
        <end position="65"/>
    </location>
</feature>
<dbReference type="CDD" id="cd11572">
    <property type="entry name" value="RlmI_M_like"/>
    <property type="match status" value="1"/>
</dbReference>
<dbReference type="GO" id="GO:0032259">
    <property type="term" value="P:methylation"/>
    <property type="evidence" value="ECO:0007669"/>
    <property type="project" value="UniProtKB-KW"/>
</dbReference>
<evidence type="ECO:0000256" key="3">
    <source>
        <dbReference type="ARBA" id="ARBA00022603"/>
    </source>
</evidence>
<evidence type="ECO:0000256" key="6">
    <source>
        <dbReference type="ARBA" id="ARBA00038091"/>
    </source>
</evidence>
<dbReference type="Pfam" id="PF10672">
    <property type="entry name" value="Methyltrans_SAM"/>
    <property type="match status" value="1"/>
</dbReference>
<evidence type="ECO:0000256" key="5">
    <source>
        <dbReference type="ARBA" id="ARBA00022691"/>
    </source>
</evidence>
<dbReference type="Gene3D" id="3.30.750.80">
    <property type="entry name" value="RNA methyltransferase domain (HRMD) like"/>
    <property type="match status" value="1"/>
</dbReference>
<dbReference type="SUPFAM" id="SSF53335">
    <property type="entry name" value="S-adenosyl-L-methionine-dependent methyltransferases"/>
    <property type="match status" value="1"/>
</dbReference>
<dbReference type="InterPro" id="IPR019614">
    <property type="entry name" value="SAM-dep_methyl-trfase"/>
</dbReference>
<name>A0ABW5D4A3_9BACT</name>
<dbReference type="EC" id="2.1.1.-" evidence="9"/>
<keyword evidence="10" id="KW-1185">Reference proteome</keyword>
<dbReference type="InterPro" id="IPR036974">
    <property type="entry name" value="PUA_sf"/>
</dbReference>
<protein>
    <submittedName>
        <fullName evidence="9">Class I SAM-dependent rRNA methyltransferase</fullName>
        <ecNumber evidence="9">2.1.1.-</ecNumber>
    </submittedName>
</protein>